<dbReference type="SUPFAM" id="SSF63411">
    <property type="entry name" value="LuxS/MPP-like metallohydrolase"/>
    <property type="match status" value="1"/>
</dbReference>
<accession>A0ABV6C9Y4</accession>
<dbReference type="RefSeq" id="WP_385876885.1">
    <property type="nucleotide sequence ID" value="NZ_JBHLXE010000076.1"/>
</dbReference>
<protein>
    <submittedName>
        <fullName evidence="2">Insulinase family protein</fullName>
    </submittedName>
</protein>
<dbReference type="InterPro" id="IPR007863">
    <property type="entry name" value="Peptidase_M16_C"/>
</dbReference>
<dbReference type="Pfam" id="PF05193">
    <property type="entry name" value="Peptidase_M16_C"/>
    <property type="match status" value="1"/>
</dbReference>
<evidence type="ECO:0000313" key="3">
    <source>
        <dbReference type="Proteomes" id="UP001589758"/>
    </source>
</evidence>
<evidence type="ECO:0000313" key="2">
    <source>
        <dbReference type="EMBL" id="MFC0179778.1"/>
    </source>
</evidence>
<dbReference type="Proteomes" id="UP001589758">
    <property type="component" value="Unassembled WGS sequence"/>
</dbReference>
<gene>
    <name evidence="2" type="ORF">ACFFIT_06720</name>
</gene>
<feature type="domain" description="Peptidase M16 C-terminal" evidence="1">
    <location>
        <begin position="228"/>
        <end position="411"/>
    </location>
</feature>
<proteinExistence type="predicted"/>
<sequence>MTRVLIPNKIVKRINHIFIRLNVLTHTKKIVKKVSPTAKNGLKTVLFSTFTLLFFSNAIAKPLNSDPAWSKQVFENGFTLYSTQATQRPNDPVELRLVISAGTLLESLDEKGALTTLLSSNIAKQKGTLEYFSADSQPLVTLGYDEVIISMKVRENGSNESVKSAIQMMNQLISFDENTIIEQPISKIEQSHLMVTKPLNPRDTFWLNRIHDSVLVGAEPSLESFLLEREKIEKFHSSWITPDAMKLFVAGKIDNRILTEEINKSFAKLTGVRGKNAPVAVLQPLRGGAILATVKEDSVTLKPALEHPIISLYWDSQWQPIKSSRALEKWWEMELAREAIFTRINKELGVENNDKLKLNIDCNVAFQRQLCGIGISYPQNELLNKFQVFLNQLVVLEEKGITDEEFKKLINLKTEALANLFATYAKTELSTLIDNKIQAEQNGIQDISLEDYQQLRQAYLGSVSKESINLAISKFLSQEATILIRENEDSDALDPAVFLQKYQSTLFPNSK</sequence>
<name>A0ABV6C9Y4_9GAMM</name>
<comment type="caution">
    <text evidence="2">The sequence shown here is derived from an EMBL/GenBank/DDBJ whole genome shotgun (WGS) entry which is preliminary data.</text>
</comment>
<dbReference type="EMBL" id="JBHLXE010000076">
    <property type="protein sequence ID" value="MFC0179778.1"/>
    <property type="molecule type" value="Genomic_DNA"/>
</dbReference>
<keyword evidence="3" id="KW-1185">Reference proteome</keyword>
<organism evidence="2 3">
    <name type="scientific">Thorsellia kenyensis</name>
    <dbReference type="NCBI Taxonomy" id="1549888"/>
    <lineage>
        <taxon>Bacteria</taxon>
        <taxon>Pseudomonadati</taxon>
        <taxon>Pseudomonadota</taxon>
        <taxon>Gammaproteobacteria</taxon>
        <taxon>Enterobacterales</taxon>
        <taxon>Thorselliaceae</taxon>
        <taxon>Thorsellia</taxon>
    </lineage>
</organism>
<evidence type="ECO:0000259" key="1">
    <source>
        <dbReference type="Pfam" id="PF05193"/>
    </source>
</evidence>
<dbReference type="InterPro" id="IPR011249">
    <property type="entry name" value="Metalloenz_LuxS/M16"/>
</dbReference>
<dbReference type="Gene3D" id="3.30.830.10">
    <property type="entry name" value="Metalloenzyme, LuxS/M16 peptidase-like"/>
    <property type="match status" value="2"/>
</dbReference>
<reference evidence="2 3" key="1">
    <citation type="submission" date="2024-09" db="EMBL/GenBank/DDBJ databases">
        <authorList>
            <person name="Sun Q."/>
            <person name="Mori K."/>
        </authorList>
    </citation>
    <scope>NUCLEOTIDE SEQUENCE [LARGE SCALE GENOMIC DNA]</scope>
    <source>
        <strain evidence="2 3">CCM 8545</strain>
    </source>
</reference>